<dbReference type="GO" id="GO:0007165">
    <property type="term" value="P:signal transduction"/>
    <property type="evidence" value="ECO:0007669"/>
    <property type="project" value="InterPro"/>
</dbReference>
<dbReference type="Gene3D" id="3.30.565.10">
    <property type="entry name" value="Histidine kinase-like ATPase, C-terminal domain"/>
    <property type="match status" value="1"/>
</dbReference>
<dbReference type="RefSeq" id="WP_129013736.1">
    <property type="nucleotide sequence ID" value="NZ_CBCSEI010000010.1"/>
</dbReference>
<evidence type="ECO:0000256" key="6">
    <source>
        <dbReference type="ARBA" id="ARBA00022741"/>
    </source>
</evidence>
<comment type="subcellular location">
    <subcellularLocation>
        <location evidence="2">Membrane</location>
    </subcellularLocation>
</comment>
<dbReference type="Pfam" id="PF07568">
    <property type="entry name" value="HisKA_2"/>
    <property type="match status" value="1"/>
</dbReference>
<comment type="catalytic activity">
    <reaction evidence="1">
        <text>ATP + protein L-histidine = ADP + protein N-phospho-L-histidine.</text>
        <dbReference type="EC" id="2.7.13.3"/>
    </reaction>
</comment>
<dbReference type="InterPro" id="IPR036890">
    <property type="entry name" value="HATPase_C_sf"/>
</dbReference>
<keyword evidence="10" id="KW-1185">Reference proteome</keyword>
<name>A0A6M8NIL4_9BACT</name>
<dbReference type="InterPro" id="IPR003660">
    <property type="entry name" value="HAMP_dom"/>
</dbReference>
<comment type="caution">
    <text evidence="9">The sequence shown here is derived from an EMBL/GenBank/DDBJ whole genome shotgun (WGS) entry which is preliminary data.</text>
</comment>
<reference evidence="9 10" key="1">
    <citation type="submission" date="2017-09" db="EMBL/GenBank/DDBJ databases">
        <title>Genomics of the genus Arcobacter.</title>
        <authorList>
            <person name="Perez-Cataluna A."/>
            <person name="Figueras M.J."/>
            <person name="Salas-Masso N."/>
        </authorList>
    </citation>
    <scope>NUCLEOTIDE SEQUENCE [LARGE SCALE GENOMIC DNA]</scope>
    <source>
        <strain evidence="9 10">CECT 7834</strain>
    </source>
</reference>
<keyword evidence="8" id="KW-0067">ATP-binding</keyword>
<dbReference type="Gene3D" id="6.10.340.10">
    <property type="match status" value="1"/>
</dbReference>
<gene>
    <name evidence="9" type="ORF">CP963_08445</name>
</gene>
<evidence type="ECO:0000313" key="9">
    <source>
        <dbReference type="EMBL" id="RXI40411.1"/>
    </source>
</evidence>
<dbReference type="GO" id="GO:0005524">
    <property type="term" value="F:ATP binding"/>
    <property type="evidence" value="ECO:0007669"/>
    <property type="project" value="UniProtKB-KW"/>
</dbReference>
<organism evidence="9 10">
    <name type="scientific">Arcobacter cloacae</name>
    <dbReference type="NCBI Taxonomy" id="1054034"/>
    <lineage>
        <taxon>Bacteria</taxon>
        <taxon>Pseudomonadati</taxon>
        <taxon>Campylobacterota</taxon>
        <taxon>Epsilonproteobacteria</taxon>
        <taxon>Campylobacterales</taxon>
        <taxon>Arcobacteraceae</taxon>
        <taxon>Arcobacter</taxon>
    </lineage>
</organism>
<dbReference type="AlphaFoldDB" id="A0A6M8NIL4"/>
<dbReference type="InterPro" id="IPR003594">
    <property type="entry name" value="HATPase_dom"/>
</dbReference>
<dbReference type="SUPFAM" id="SSF158472">
    <property type="entry name" value="HAMP domain-like"/>
    <property type="match status" value="1"/>
</dbReference>
<dbReference type="EMBL" id="NXII01000010">
    <property type="protein sequence ID" value="RXI40411.1"/>
    <property type="molecule type" value="Genomic_DNA"/>
</dbReference>
<evidence type="ECO:0000256" key="2">
    <source>
        <dbReference type="ARBA" id="ARBA00004370"/>
    </source>
</evidence>
<evidence type="ECO:0000313" key="10">
    <source>
        <dbReference type="Proteomes" id="UP000290378"/>
    </source>
</evidence>
<protein>
    <recommendedName>
        <fullName evidence="3">histidine kinase</fullName>
        <ecNumber evidence="3">2.7.13.3</ecNumber>
    </recommendedName>
</protein>
<proteinExistence type="predicted"/>
<evidence type="ECO:0000256" key="3">
    <source>
        <dbReference type="ARBA" id="ARBA00012438"/>
    </source>
</evidence>
<dbReference type="PANTHER" id="PTHR41523">
    <property type="entry name" value="TWO-COMPONENT SYSTEM SENSOR PROTEIN"/>
    <property type="match status" value="1"/>
</dbReference>
<dbReference type="EC" id="2.7.13.3" evidence="3"/>
<dbReference type="SMART" id="SM00304">
    <property type="entry name" value="HAMP"/>
    <property type="match status" value="1"/>
</dbReference>
<dbReference type="Gene3D" id="3.30.450.20">
    <property type="entry name" value="PAS domain"/>
    <property type="match status" value="1"/>
</dbReference>
<dbReference type="PROSITE" id="PS50109">
    <property type="entry name" value="HIS_KIN"/>
    <property type="match status" value="1"/>
</dbReference>
<evidence type="ECO:0000256" key="5">
    <source>
        <dbReference type="ARBA" id="ARBA00022679"/>
    </source>
</evidence>
<evidence type="ECO:0000256" key="8">
    <source>
        <dbReference type="ARBA" id="ARBA00022840"/>
    </source>
</evidence>
<evidence type="ECO:0000256" key="4">
    <source>
        <dbReference type="ARBA" id="ARBA00022553"/>
    </source>
</evidence>
<keyword evidence="5" id="KW-0808">Transferase</keyword>
<dbReference type="PROSITE" id="PS50885">
    <property type="entry name" value="HAMP"/>
    <property type="match status" value="1"/>
</dbReference>
<evidence type="ECO:0000256" key="7">
    <source>
        <dbReference type="ARBA" id="ARBA00022777"/>
    </source>
</evidence>
<evidence type="ECO:0000256" key="1">
    <source>
        <dbReference type="ARBA" id="ARBA00000085"/>
    </source>
</evidence>
<dbReference type="Pfam" id="PF02518">
    <property type="entry name" value="HATPase_c"/>
    <property type="match status" value="1"/>
</dbReference>
<dbReference type="CDD" id="cd06225">
    <property type="entry name" value="HAMP"/>
    <property type="match status" value="1"/>
</dbReference>
<sequence length="600" mass="69898">MNLKNIPISLKIGILFFLLGLLLLSILLILLIPKIEKEQYNNALSQTEKMVLLTKTQMKIVTNYFKEYAYFEKKESKVEISTILEKIETKIPTSKENLLEELQKLNKKFNCQISLLENKKEILNLKNERVKEIFSFENIPFDNWYNIDNSNSQCPHYTYYLFKKNIANQQIQLTCSSYFHDNYKNIEENIKKIVQEGFSLSESIHKGKIYMMWINKNIKNEDLNKSLDTINNENNENFCVSKISNYRLPKSGELTIKDILNVNETSNIKHNIDNQPTLTWISNIDENEKRKFVLVMSAYEEDFKNNLNNQITKILPLSILALMISVLFGYFLFKRWIKNIETLSNTAKEICLGKLNFRSNVKGNDDIGILGVAFDSMLDKIENNIKTLDLEVANRTELLTNSLKAKELLLQEIHHRVKNNLSLTINFIKLQKFKIKDKNIIEALTNIENRVYTMALLHTKLYESKNLDCIDFEDYVKQLIFDIKSTFEENQEISITIDIKNIFFNIEQAIPCGLIINETVVNALKYAFPTKKGELIVRLQKNENEYLLEIKDNGIGLNENFELENLNSLGLNLVNSITTIQLNGSFEIKNDRGTHLIIRF</sequence>
<keyword evidence="4" id="KW-0597">Phosphoprotein</keyword>
<dbReference type="PANTHER" id="PTHR41523:SF8">
    <property type="entry name" value="ETHYLENE RESPONSE SENSOR PROTEIN"/>
    <property type="match status" value="1"/>
</dbReference>
<dbReference type="InterPro" id="IPR011495">
    <property type="entry name" value="Sig_transdc_His_kin_sub2_dim/P"/>
</dbReference>
<dbReference type="Proteomes" id="UP000290378">
    <property type="component" value="Unassembled WGS sequence"/>
</dbReference>
<dbReference type="GO" id="GO:0004673">
    <property type="term" value="F:protein histidine kinase activity"/>
    <property type="evidence" value="ECO:0007669"/>
    <property type="project" value="UniProtKB-EC"/>
</dbReference>
<accession>A0A6M8NIL4</accession>
<keyword evidence="7" id="KW-0418">Kinase</keyword>
<dbReference type="SUPFAM" id="SSF55874">
    <property type="entry name" value="ATPase domain of HSP90 chaperone/DNA topoisomerase II/histidine kinase"/>
    <property type="match status" value="1"/>
</dbReference>
<keyword evidence="6" id="KW-0547">Nucleotide-binding</keyword>
<dbReference type="InterPro" id="IPR005467">
    <property type="entry name" value="His_kinase_dom"/>
</dbReference>
<dbReference type="GO" id="GO:0016020">
    <property type="term" value="C:membrane"/>
    <property type="evidence" value="ECO:0007669"/>
    <property type="project" value="UniProtKB-SubCell"/>
</dbReference>